<reference evidence="4 5" key="1">
    <citation type="submission" date="2020-09" db="EMBL/GenBank/DDBJ databases">
        <title>novel species in genus Nocardioides.</title>
        <authorList>
            <person name="Zhang G."/>
        </authorList>
    </citation>
    <scope>NUCLEOTIDE SEQUENCE [LARGE SCALE GENOMIC DNA]</scope>
    <source>
        <strain evidence="4 5">19197</strain>
    </source>
</reference>
<feature type="region of interest" description="Disordered" evidence="1">
    <location>
        <begin position="268"/>
        <end position="299"/>
    </location>
</feature>
<gene>
    <name evidence="4" type="ORF">IEZ25_12045</name>
</gene>
<accession>A0ABR8MHF2</accession>
<keyword evidence="2" id="KW-1133">Transmembrane helix</keyword>
<dbReference type="InterPro" id="IPR016071">
    <property type="entry name" value="Staphylococal_nuclease_OB-fold"/>
</dbReference>
<protein>
    <submittedName>
        <fullName evidence="4">Thermonuclease family protein</fullName>
    </submittedName>
</protein>
<evidence type="ECO:0000313" key="4">
    <source>
        <dbReference type="EMBL" id="MBD3915348.1"/>
    </source>
</evidence>
<dbReference type="SUPFAM" id="SSF50199">
    <property type="entry name" value="Staphylococcal nuclease"/>
    <property type="match status" value="1"/>
</dbReference>
<dbReference type="Proteomes" id="UP000649289">
    <property type="component" value="Unassembled WGS sequence"/>
</dbReference>
<dbReference type="RefSeq" id="WP_191199656.1">
    <property type="nucleotide sequence ID" value="NZ_BAAAPA010000005.1"/>
</dbReference>
<name>A0ABR8MHF2_9ACTN</name>
<evidence type="ECO:0000256" key="2">
    <source>
        <dbReference type="SAM" id="Phobius"/>
    </source>
</evidence>
<evidence type="ECO:0000256" key="1">
    <source>
        <dbReference type="SAM" id="MobiDB-lite"/>
    </source>
</evidence>
<feature type="compositionally biased region" description="Polar residues" evidence="1">
    <location>
        <begin position="268"/>
        <end position="277"/>
    </location>
</feature>
<feature type="transmembrane region" description="Helical" evidence="2">
    <location>
        <begin position="34"/>
        <end position="56"/>
    </location>
</feature>
<dbReference type="EMBL" id="JACXYY010000004">
    <property type="protein sequence ID" value="MBD3915348.1"/>
    <property type="molecule type" value="Genomic_DNA"/>
</dbReference>
<dbReference type="Pfam" id="PF00565">
    <property type="entry name" value="SNase"/>
    <property type="match status" value="1"/>
</dbReference>
<evidence type="ECO:0000313" key="5">
    <source>
        <dbReference type="Proteomes" id="UP000649289"/>
    </source>
</evidence>
<dbReference type="Gene3D" id="2.40.50.90">
    <property type="match status" value="1"/>
</dbReference>
<dbReference type="SMART" id="SM00318">
    <property type="entry name" value="SNc"/>
    <property type="match status" value="1"/>
</dbReference>
<keyword evidence="2" id="KW-0812">Transmembrane</keyword>
<dbReference type="PROSITE" id="PS50830">
    <property type="entry name" value="TNASE_3"/>
    <property type="match status" value="1"/>
</dbReference>
<evidence type="ECO:0000259" key="3">
    <source>
        <dbReference type="PROSITE" id="PS50830"/>
    </source>
</evidence>
<sequence length="322" mass="34179">MKFAVAVTIHSIGVSTVPHLGSSRASSHGRSARAMTCAAAVLVVLLLPLVSVPAVAAPAEEGAVVRVVDGDTIVASVGVTQERVRFLNIDTPEVGTCMAAQATAHTRRALPSGQVIALRYDRELRDPYDRLLALVKPDGGEWLSVSLAERGLGFPLSIAPNGTYYGRVASAAAKAKRAGVGMFSPRRSCTPVSRVRRADAMVSQAQSMPVRSRAQYDSANRKLNQAVALITAASAARYGIKSGFFTTYTKTLRAPALRRVKSVRASKTRQWNIIRNQSGGNSGDNSGGSSTNSGGSWWPPGVPHSYTGPRCYRPGGVIWYPC</sequence>
<feature type="compositionally biased region" description="Low complexity" evidence="1">
    <location>
        <begin position="287"/>
        <end position="296"/>
    </location>
</feature>
<keyword evidence="5" id="KW-1185">Reference proteome</keyword>
<organism evidence="4 5">
    <name type="scientific">Nocardioides hwasunensis</name>
    <dbReference type="NCBI Taxonomy" id="397258"/>
    <lineage>
        <taxon>Bacteria</taxon>
        <taxon>Bacillati</taxon>
        <taxon>Actinomycetota</taxon>
        <taxon>Actinomycetes</taxon>
        <taxon>Propionibacteriales</taxon>
        <taxon>Nocardioidaceae</taxon>
        <taxon>Nocardioides</taxon>
    </lineage>
</organism>
<feature type="domain" description="TNase-like" evidence="3">
    <location>
        <begin position="58"/>
        <end position="185"/>
    </location>
</feature>
<proteinExistence type="predicted"/>
<comment type="caution">
    <text evidence="4">The sequence shown here is derived from an EMBL/GenBank/DDBJ whole genome shotgun (WGS) entry which is preliminary data.</text>
</comment>
<dbReference type="InterPro" id="IPR035437">
    <property type="entry name" value="SNase_OB-fold_sf"/>
</dbReference>
<keyword evidence="2" id="KW-0472">Membrane</keyword>